<feature type="region of interest" description="Disordered" evidence="1">
    <location>
        <begin position="113"/>
        <end position="146"/>
    </location>
</feature>
<dbReference type="AlphaFoldDB" id="A0A286G1N0"/>
<sequence length="146" mass="15443">MDLIPSNRLLPAIPTMQVFMFFGLLFLTLQAVAQQPPSSTATDSLPVGQSTLANSSSVHISQQGSNNRVVILQQGMGFIEIHQQSDPATGAQQIGMPGNQISLTVEAGTQTAISQQGPGPQVIDIHHTPAAVGSKARRRSRPVGHK</sequence>
<dbReference type="EMBL" id="OCNH01000002">
    <property type="protein sequence ID" value="SOD88884.1"/>
    <property type="molecule type" value="Genomic_DNA"/>
</dbReference>
<gene>
    <name evidence="2" type="ORF">SAMN06269250_2876</name>
</gene>
<dbReference type="Proteomes" id="UP000219452">
    <property type="component" value="Unassembled WGS sequence"/>
</dbReference>
<evidence type="ECO:0000256" key="1">
    <source>
        <dbReference type="SAM" id="MobiDB-lite"/>
    </source>
</evidence>
<feature type="compositionally biased region" description="Basic residues" evidence="1">
    <location>
        <begin position="135"/>
        <end position="146"/>
    </location>
</feature>
<accession>A0A286G1N0</accession>
<keyword evidence="3" id="KW-1185">Reference proteome</keyword>
<name>A0A286G1N0_9BACT</name>
<evidence type="ECO:0000313" key="2">
    <source>
        <dbReference type="EMBL" id="SOD88884.1"/>
    </source>
</evidence>
<organism evidence="2 3">
    <name type="scientific">Spirosoma fluviale</name>
    <dbReference type="NCBI Taxonomy" id="1597977"/>
    <lineage>
        <taxon>Bacteria</taxon>
        <taxon>Pseudomonadati</taxon>
        <taxon>Bacteroidota</taxon>
        <taxon>Cytophagia</taxon>
        <taxon>Cytophagales</taxon>
        <taxon>Cytophagaceae</taxon>
        <taxon>Spirosoma</taxon>
    </lineage>
</organism>
<protein>
    <submittedName>
        <fullName evidence="2">Uncharacterized protein</fullName>
    </submittedName>
</protein>
<reference evidence="3" key="1">
    <citation type="submission" date="2017-09" db="EMBL/GenBank/DDBJ databases">
        <authorList>
            <person name="Varghese N."/>
            <person name="Submissions S."/>
        </authorList>
    </citation>
    <scope>NUCLEOTIDE SEQUENCE [LARGE SCALE GENOMIC DNA]</scope>
    <source>
        <strain evidence="3">DSM 29961</strain>
    </source>
</reference>
<evidence type="ECO:0000313" key="3">
    <source>
        <dbReference type="Proteomes" id="UP000219452"/>
    </source>
</evidence>
<proteinExistence type="predicted"/>